<feature type="domain" description="Bromo" evidence="4">
    <location>
        <begin position="51"/>
        <end position="122"/>
    </location>
</feature>
<feature type="compositionally biased region" description="Basic and acidic residues" evidence="3">
    <location>
        <begin position="1336"/>
        <end position="1363"/>
    </location>
</feature>
<feature type="compositionally biased region" description="Basic and acidic residues" evidence="3">
    <location>
        <begin position="1612"/>
        <end position="1621"/>
    </location>
</feature>
<dbReference type="EMBL" id="UZAE01013642">
    <property type="protein sequence ID" value="VDO10729.1"/>
    <property type="molecule type" value="Genomic_DNA"/>
</dbReference>
<dbReference type="WBParaSite" id="HNAJ_0001156501-mRNA-1">
    <property type="protein sequence ID" value="HNAJ_0001156501-mRNA-1"/>
    <property type="gene ID" value="HNAJ_0001156501"/>
</dbReference>
<feature type="compositionally biased region" description="Polar residues" evidence="3">
    <location>
        <begin position="351"/>
        <end position="364"/>
    </location>
</feature>
<feature type="compositionally biased region" description="Basic residues" evidence="3">
    <location>
        <begin position="168"/>
        <end position="187"/>
    </location>
</feature>
<evidence type="ECO:0000256" key="3">
    <source>
        <dbReference type="SAM" id="MobiDB-lite"/>
    </source>
</evidence>
<dbReference type="InterPro" id="IPR051831">
    <property type="entry name" value="Bromodomain_contain_prot"/>
</dbReference>
<feature type="compositionally biased region" description="Polar residues" evidence="3">
    <location>
        <begin position="195"/>
        <end position="204"/>
    </location>
</feature>
<feature type="compositionally biased region" description="Polar residues" evidence="3">
    <location>
        <begin position="1383"/>
        <end position="1400"/>
    </location>
</feature>
<feature type="compositionally biased region" description="Polar residues" evidence="3">
    <location>
        <begin position="998"/>
        <end position="1008"/>
    </location>
</feature>
<reference evidence="5 6" key="2">
    <citation type="submission" date="2018-11" db="EMBL/GenBank/DDBJ databases">
        <authorList>
            <consortium name="Pathogen Informatics"/>
        </authorList>
    </citation>
    <scope>NUCLEOTIDE SEQUENCE [LARGE SCALE GENOMIC DNA]</scope>
</reference>
<dbReference type="SMART" id="SM00297">
    <property type="entry name" value="BROMO"/>
    <property type="match status" value="1"/>
</dbReference>
<dbReference type="PANTHER" id="PTHR22881:SF27">
    <property type="entry name" value="BROMODOMAIN CONTAINING 7_9"/>
    <property type="match status" value="1"/>
</dbReference>
<evidence type="ECO:0000313" key="7">
    <source>
        <dbReference type="WBParaSite" id="HNAJ_0001156501-mRNA-1"/>
    </source>
</evidence>
<dbReference type="Proteomes" id="UP000278807">
    <property type="component" value="Unassembled WGS sequence"/>
</dbReference>
<feature type="compositionally biased region" description="Low complexity" evidence="3">
    <location>
        <begin position="318"/>
        <end position="335"/>
    </location>
</feature>
<evidence type="ECO:0000256" key="2">
    <source>
        <dbReference type="PROSITE-ProRule" id="PRU00035"/>
    </source>
</evidence>
<accession>A0A0R3TUV5</accession>
<feature type="region of interest" description="Disordered" evidence="3">
    <location>
        <begin position="282"/>
        <end position="301"/>
    </location>
</feature>
<feature type="region of interest" description="Disordered" evidence="3">
    <location>
        <begin position="714"/>
        <end position="741"/>
    </location>
</feature>
<keyword evidence="1 2" id="KW-0103">Bromodomain</keyword>
<feature type="region of interest" description="Disordered" evidence="3">
    <location>
        <begin position="1282"/>
        <end position="1306"/>
    </location>
</feature>
<evidence type="ECO:0000313" key="5">
    <source>
        <dbReference type="EMBL" id="VDO10729.1"/>
    </source>
</evidence>
<feature type="compositionally biased region" description="Acidic residues" evidence="3">
    <location>
        <begin position="777"/>
        <end position="786"/>
    </location>
</feature>
<protein>
    <submittedName>
        <fullName evidence="7">Bromo domain-containing protein</fullName>
    </submittedName>
</protein>
<feature type="region of interest" description="Disordered" evidence="3">
    <location>
        <begin position="1561"/>
        <end position="1677"/>
    </location>
</feature>
<feature type="region of interest" description="Disordered" evidence="3">
    <location>
        <begin position="753"/>
        <end position="786"/>
    </location>
</feature>
<sequence length="1733" mass="188438">MEPSSGSLRFKISLSKQEMEHEEPEISSTEIPHKTSYSLYIVLSEIHRLCVKRDHKGIFIQPVTEDIAPNYFSFISDPMDLGTMYKRLSSRNFYSTAGQYLDDLRLMCQNAMLYNPPDTIYYQKARSMLAFAEKLISPPGLRKLSAELLKTCRPLTEEEMGFPPNVTPKHHHHHHHGGHHGHHSHKHHQEDFQPGPSSRSSTVSKFKEEVGEKAEEVEDYAPRSVEREELDGTPSSSYSSQHRKRRSSNASMSSVSATKVPRYANSPPHLIPEVDDSFVGRIDSPRFRPSSSTQSTCGRSDVVAIDLENTEGDLMDYSFGASPGSSSTISSSANRSSRRPSRNLASRRSSTTTNCVAPNPRQSCTASTKSRRRPAATAAAAVEQRTYAEDAWTFTDTMTDRTPPDQVIAQVKKAAQNARAKYLAKYGQPGRQTVVYLDTSETGKVYAKHCIDGHGNRDPSCSSPLEGGWEEGRKVVNYPLAMRQLLTPKAQASGGVSGYHGLIEQMTSQQVATLHALSKLKYDPSEPIAMGIHGPLAIFEKEELAQMIDAYGGASDLTIVESVLSLLKFVEPIGLEARRVAHLRLADATDGYHAQMLISFADPKSPYHASNWMRRANLTIDPSIVEEFKATFEEGSAEGAADPTLQVSVSRSVTHDYTSSVSLMAYYTANTCNRTTYLVSIEFLKYVLIFKTTSTTTTSSVQLSANDLQALNEEESVSGSDTVGGGGQMSIAKLPSNTLTTNTTDKQMTAFQPHNNSTEEETASDEQAEEGGKDGKEEEEEEEESFDILTEALNAAIVTPADRNQPVLPDVATVNELAQISALTAAISPIQQNYMPLPTSPIQHSPGVPTTSAIPQNVQAMACGGGTPVTSPMPPIGQAGEPKYVPVLASGAQVYPPASLQIGYTLMQQSELAQNMEANSLPVQETTMRAAEPLSDPMSAPLESLQTIDTQICHSSTAQKMDIPSVPGVPKPASVPLHEAQDLPVIEKHIDLSNISEPVQTGTTQPCLSETAVEDSSKADVSSFNPDVTVNSPHLEALESQINIEVPNANIDPLETTANTQLKFEVNTHERLESSCTQDQADENDKKEISVLSESQQPFLTNLIQSTSGGPVSDSIVIQDNQAVPVVESFVEPQNIPPDPQIYQSEFIPTLNVAKEPAELKVSSETPAPHLCSDGFALSKDVDAIPKNVLESEDVDQKSIETAILYDLPVMEENAENSQEVTQQKSLHGRTSEEGLEVLEVEPTTAGIQVEGHEIGSPELQQKEVADKSKCAGLLYKGGFQQGRFPDTVTTKPTAENESSSPKMGVSEFEPNYDVQESIFQPTVPQVFNQEASGDVEMHPDFSSENKEYKQEPQDIEPAKGKGEPTSIEHLSEVRKELDQESTEASPILTDSSLTSNRSPQILGGSPPENKTNIIAMDEPSTVHLQLEKLIDASECLTYSNDMVPTVSYTQSSMTLHAVSNPSEVDDESSENDPIATVGEQGTALDLCEPVDSTVRNDKQESFEVLKSPNVISDVVSMEVDEKLPKETSDSSPLNTAVESEPIPSIQEPAAFQNMEDFISMVGAGKGPSSKLQEPLPIPQSQINIDTYSVEPPESFVVPESQNLEPSLVSSEEGHSKDHSEMNTVYSSDDENPAANQLSVESSLEEQNSVQSSIPSILPCDNASIQPDPILTLPTFETSNSPVSVEAFNPQQANLDEDAQTGYPHSDITLENGGGLVDYEYTDSSTSGSTNPP</sequence>
<feature type="compositionally biased region" description="Basic and acidic residues" evidence="3">
    <location>
        <begin position="1370"/>
        <end position="1379"/>
    </location>
</feature>
<feature type="compositionally biased region" description="Basic and acidic residues" evidence="3">
    <location>
        <begin position="1520"/>
        <end position="1529"/>
    </location>
</feature>
<proteinExistence type="predicted"/>
<evidence type="ECO:0000259" key="4">
    <source>
        <dbReference type="PROSITE" id="PS50014"/>
    </source>
</evidence>
<dbReference type="Pfam" id="PF00439">
    <property type="entry name" value="Bromodomain"/>
    <property type="match status" value="1"/>
</dbReference>
<keyword evidence="6" id="KW-1185">Reference proteome</keyword>
<dbReference type="STRING" id="102285.A0A0R3TUV5"/>
<organism evidence="7">
    <name type="scientific">Rodentolepis nana</name>
    <name type="common">Dwarf tapeworm</name>
    <name type="synonym">Hymenolepis nana</name>
    <dbReference type="NCBI Taxonomy" id="102285"/>
    <lineage>
        <taxon>Eukaryota</taxon>
        <taxon>Metazoa</taxon>
        <taxon>Spiralia</taxon>
        <taxon>Lophotrochozoa</taxon>
        <taxon>Platyhelminthes</taxon>
        <taxon>Cestoda</taxon>
        <taxon>Eucestoda</taxon>
        <taxon>Cyclophyllidea</taxon>
        <taxon>Hymenolepididae</taxon>
        <taxon>Rodentolepis</taxon>
    </lineage>
</organism>
<gene>
    <name evidence="5" type="ORF">HNAJ_LOCUS11555</name>
</gene>
<feature type="compositionally biased region" description="Acidic residues" evidence="3">
    <location>
        <begin position="758"/>
        <end position="769"/>
    </location>
</feature>
<feature type="compositionally biased region" description="Polar residues" evidence="3">
    <location>
        <begin position="1600"/>
        <end position="1610"/>
    </location>
</feature>
<feature type="region of interest" description="Disordered" evidence="3">
    <location>
        <begin position="1518"/>
        <end position="1544"/>
    </location>
</feature>
<dbReference type="PANTHER" id="PTHR22881">
    <property type="entry name" value="BROMODOMAIN CONTAINING PROTEIN"/>
    <property type="match status" value="1"/>
</dbReference>
<dbReference type="OrthoDB" id="21648at2759"/>
<dbReference type="Gene3D" id="1.20.920.10">
    <property type="entry name" value="Bromodomain-like"/>
    <property type="match status" value="1"/>
</dbReference>
<feature type="compositionally biased region" description="Basic and acidic residues" evidence="3">
    <location>
        <begin position="205"/>
        <end position="227"/>
    </location>
</feature>
<evidence type="ECO:0000313" key="6">
    <source>
        <dbReference type="Proteomes" id="UP000278807"/>
    </source>
</evidence>
<dbReference type="SUPFAM" id="SSF47370">
    <property type="entry name" value="Bromodomain"/>
    <property type="match status" value="1"/>
</dbReference>
<reference evidence="7" key="1">
    <citation type="submission" date="2017-02" db="UniProtKB">
        <authorList>
            <consortium name="WormBaseParasite"/>
        </authorList>
    </citation>
    <scope>IDENTIFICATION</scope>
</reference>
<feature type="region of interest" description="Disordered" evidence="3">
    <location>
        <begin position="315"/>
        <end position="382"/>
    </location>
</feature>
<dbReference type="PRINTS" id="PR00503">
    <property type="entry name" value="BROMODOMAIN"/>
</dbReference>
<feature type="compositionally biased region" description="Polar residues" evidence="3">
    <location>
        <begin position="1634"/>
        <end position="1655"/>
    </location>
</feature>
<feature type="region of interest" description="Disordered" evidence="3">
    <location>
        <begin position="998"/>
        <end position="1025"/>
    </location>
</feature>
<dbReference type="InterPro" id="IPR001487">
    <property type="entry name" value="Bromodomain"/>
</dbReference>
<feature type="compositionally biased region" description="Polar residues" evidence="3">
    <location>
        <begin position="1722"/>
        <end position="1733"/>
    </location>
</feature>
<feature type="region of interest" description="Disordered" evidence="3">
    <location>
        <begin position="1336"/>
        <end position="1413"/>
    </location>
</feature>
<feature type="compositionally biased region" description="Polar residues" evidence="3">
    <location>
        <begin position="1288"/>
        <end position="1302"/>
    </location>
</feature>
<feature type="compositionally biased region" description="Polar residues" evidence="3">
    <location>
        <begin position="289"/>
        <end position="298"/>
    </location>
</feature>
<feature type="region of interest" description="Disordered" evidence="3">
    <location>
        <begin position="1694"/>
        <end position="1733"/>
    </location>
</feature>
<dbReference type="PROSITE" id="PS50014">
    <property type="entry name" value="BROMODOMAIN_2"/>
    <property type="match status" value="1"/>
</dbReference>
<evidence type="ECO:0000256" key="1">
    <source>
        <dbReference type="ARBA" id="ARBA00023117"/>
    </source>
</evidence>
<feature type="region of interest" description="Disordered" evidence="3">
    <location>
        <begin position="159"/>
        <end position="275"/>
    </location>
</feature>
<dbReference type="InterPro" id="IPR036427">
    <property type="entry name" value="Bromodomain-like_sf"/>
</dbReference>
<name>A0A0R3TUV5_RODNA</name>